<comment type="caution">
    <text evidence="3">The sequence shown here is derived from an EMBL/GenBank/DDBJ whole genome shotgun (WGS) entry which is preliminary data.</text>
</comment>
<keyword evidence="2" id="KW-0732">Signal</keyword>
<dbReference type="InterPro" id="IPR052953">
    <property type="entry name" value="Ser-rich/MCO-related"/>
</dbReference>
<dbReference type="Proteomes" id="UP000191004">
    <property type="component" value="Unassembled WGS sequence"/>
</dbReference>
<feature type="compositionally biased region" description="Gly residues" evidence="1">
    <location>
        <begin position="165"/>
        <end position="190"/>
    </location>
</feature>
<accession>A0A1T3CAK5</accession>
<feature type="region of interest" description="Disordered" evidence="1">
    <location>
        <begin position="137"/>
        <end position="205"/>
    </location>
</feature>
<organism evidence="3 4">
    <name type="scientific">Trichoderma guizhouense</name>
    <dbReference type="NCBI Taxonomy" id="1491466"/>
    <lineage>
        <taxon>Eukaryota</taxon>
        <taxon>Fungi</taxon>
        <taxon>Dikarya</taxon>
        <taxon>Ascomycota</taxon>
        <taxon>Pezizomycotina</taxon>
        <taxon>Sordariomycetes</taxon>
        <taxon>Hypocreomycetidae</taxon>
        <taxon>Hypocreales</taxon>
        <taxon>Hypocreaceae</taxon>
        <taxon>Trichoderma</taxon>
    </lineage>
</organism>
<dbReference type="EMBL" id="LVVK01000020">
    <property type="protein sequence ID" value="OPB38146.1"/>
    <property type="molecule type" value="Genomic_DNA"/>
</dbReference>
<evidence type="ECO:0000313" key="4">
    <source>
        <dbReference type="Proteomes" id="UP000191004"/>
    </source>
</evidence>
<evidence type="ECO:0000256" key="2">
    <source>
        <dbReference type="SAM" id="SignalP"/>
    </source>
</evidence>
<feature type="chain" id="PRO_5012459221" description="Extracellular serine-rich protein" evidence="2">
    <location>
        <begin position="20"/>
        <end position="223"/>
    </location>
</feature>
<evidence type="ECO:0000313" key="3">
    <source>
        <dbReference type="EMBL" id="OPB38146.1"/>
    </source>
</evidence>
<dbReference type="AlphaFoldDB" id="A0A1T3CAK5"/>
<dbReference type="PANTHER" id="PTHR34883:SF20">
    <property type="entry name" value="PHYTOCYANIN DOMAIN-CONTAINING PROTEIN"/>
    <property type="match status" value="1"/>
</dbReference>
<name>A0A1T3CAK5_9HYPO</name>
<feature type="signal peptide" evidence="2">
    <location>
        <begin position="1"/>
        <end position="19"/>
    </location>
</feature>
<dbReference type="OrthoDB" id="5421909at2759"/>
<reference evidence="3 4" key="1">
    <citation type="submission" date="2016-04" db="EMBL/GenBank/DDBJ databases">
        <title>Multiple horizontal gene transfer events from other fungi enriched the ability of the initially mycotrophic fungus Trichoderma (Ascomycota) to feed on dead plant biomass.</title>
        <authorList>
            <person name="Atanasova L."/>
            <person name="Chenthamara K."/>
            <person name="Zhang J."/>
            <person name="Grujic M."/>
            <person name="Henrissat B."/>
            <person name="Kuo A."/>
            <person name="Aertz A."/>
            <person name="Salamov A."/>
            <person name="Lipzen A."/>
            <person name="Labutti K."/>
            <person name="Barry K."/>
            <person name="Miao Y."/>
            <person name="Rahimi M.J."/>
            <person name="Shen Q."/>
            <person name="Grigoriev I.V."/>
            <person name="Kubicek C.P."/>
            <person name="Druzhinina I.S."/>
        </authorList>
    </citation>
    <scope>NUCLEOTIDE SEQUENCE [LARGE SCALE GENOMIC DNA]</scope>
    <source>
        <strain evidence="3 4">NJAU 4742</strain>
    </source>
</reference>
<evidence type="ECO:0000256" key="1">
    <source>
        <dbReference type="SAM" id="MobiDB-lite"/>
    </source>
</evidence>
<proteinExistence type="predicted"/>
<gene>
    <name evidence="3" type="ORF">A0O28_0012500</name>
</gene>
<evidence type="ECO:0008006" key="5">
    <source>
        <dbReference type="Google" id="ProtNLM"/>
    </source>
</evidence>
<dbReference type="InterPro" id="IPR008972">
    <property type="entry name" value="Cupredoxin"/>
</dbReference>
<dbReference type="Gene3D" id="2.60.40.420">
    <property type="entry name" value="Cupredoxins - blue copper proteins"/>
    <property type="match status" value="1"/>
</dbReference>
<protein>
    <recommendedName>
        <fullName evidence="5">Extracellular serine-rich protein</fullName>
    </recommendedName>
</protein>
<sequence>MPSIKSLLSAFALAYLANATTIKITATSSNTFDPSTIKANDGDVLEFIFEPKNHSVVAGDYRYPCSPLELGTGFFSGFFATSSGENDKVFRVEINGTDTIPFYSSQGNECAGGMVGIINPKGNQTLDDYKKRASTLARSVSPGRTSFGGEIADNDSSSDNSTSGDGNGKGGSSGGSSSGKGGSSGSGSGSSGDSSSDKDGKDNGSVSLSISIGALALAFMMAI</sequence>
<feature type="compositionally biased region" description="Low complexity" evidence="1">
    <location>
        <begin position="154"/>
        <end position="164"/>
    </location>
</feature>
<dbReference type="CDD" id="cd00920">
    <property type="entry name" value="Cupredoxin"/>
    <property type="match status" value="1"/>
</dbReference>
<dbReference type="SUPFAM" id="SSF49503">
    <property type="entry name" value="Cupredoxins"/>
    <property type="match status" value="1"/>
</dbReference>
<dbReference type="PANTHER" id="PTHR34883">
    <property type="entry name" value="SERINE-RICH PROTEIN, PUTATIVE-RELATED-RELATED"/>
    <property type="match status" value="1"/>
</dbReference>
<keyword evidence="4" id="KW-1185">Reference proteome</keyword>